<keyword evidence="3" id="KW-1185">Reference proteome</keyword>
<sequence length="276" mass="31679">MNAIRSGVYPYREIERMIGRARLNELIRRGHAEQLRRGWYRIGEARGDDVAAVRRGGVVSCLSALERHGVWVPADDRLHVRGNSWAVQHLRGPFCRQFGRPVPEAGAVDDLPTALRHAARCLDAEGFVVVCDSVLNLRLMHVEELEYLFRDAPKSVRLLIDECDPNAESGPESMARRRLRAHRVPVRTQVTIDEVGRVDLLIGDFLIIEIDGWEIHGDRPHFQSDRTRDATAFDLGYHTLRFTYDDIVFRWRATLEKILRAVRNGTHMRPAQRAQH</sequence>
<dbReference type="RefSeq" id="WP_009677833.1">
    <property type="nucleotide sequence ID" value="NZ_AEUD01000002.1"/>
</dbReference>
<dbReference type="Pfam" id="PF04480">
    <property type="entry name" value="DUF559"/>
    <property type="match status" value="1"/>
</dbReference>
<dbReference type="SUPFAM" id="SSF52980">
    <property type="entry name" value="Restriction endonuclease-like"/>
    <property type="match status" value="1"/>
</dbReference>
<evidence type="ECO:0000313" key="2">
    <source>
        <dbReference type="EMBL" id="EGD56449.1"/>
    </source>
</evidence>
<dbReference type="STRING" id="644548.SCNU_02812"/>
<protein>
    <recommendedName>
        <fullName evidence="1">DUF559 domain-containing protein</fullName>
    </recommendedName>
</protein>
<dbReference type="InterPro" id="IPR007569">
    <property type="entry name" value="DUF559"/>
</dbReference>
<dbReference type="Gene3D" id="3.40.960.10">
    <property type="entry name" value="VSR Endonuclease"/>
    <property type="match status" value="1"/>
</dbReference>
<reference evidence="2 3" key="1">
    <citation type="journal article" date="2011" name="J. Bacteriol.">
        <title>Draft Genome Sequence of Gordonia neofelifaecis NRRL B-59395, a Cholesterol-Degrading Actinomycete.</title>
        <authorList>
            <person name="Ge F."/>
            <person name="Li W."/>
            <person name="Chen G."/>
            <person name="Liu Y."/>
            <person name="Zhang G."/>
            <person name="Yong B."/>
            <person name="Wang Q."/>
            <person name="Wang N."/>
            <person name="Huang Z."/>
            <person name="Li W."/>
            <person name="Wang J."/>
            <person name="Wu C."/>
            <person name="Xie Q."/>
            <person name="Liu G."/>
        </authorList>
    </citation>
    <scope>NUCLEOTIDE SEQUENCE [LARGE SCALE GENOMIC DNA]</scope>
    <source>
        <strain evidence="2 3">NRRL B-59395</strain>
    </source>
</reference>
<accession>F1YFG1</accession>
<gene>
    <name evidence="2" type="ORF">SCNU_02812</name>
</gene>
<dbReference type="Proteomes" id="UP000035065">
    <property type="component" value="Unassembled WGS sequence"/>
</dbReference>
<dbReference type="EMBL" id="AEUD01000002">
    <property type="protein sequence ID" value="EGD56449.1"/>
    <property type="molecule type" value="Genomic_DNA"/>
</dbReference>
<dbReference type="eggNOG" id="COG2852">
    <property type="taxonomic scope" value="Bacteria"/>
</dbReference>
<organism evidence="2 3">
    <name type="scientific">Gordonia neofelifaecis NRRL B-59395</name>
    <dbReference type="NCBI Taxonomy" id="644548"/>
    <lineage>
        <taxon>Bacteria</taxon>
        <taxon>Bacillati</taxon>
        <taxon>Actinomycetota</taxon>
        <taxon>Actinomycetes</taxon>
        <taxon>Mycobacteriales</taxon>
        <taxon>Gordoniaceae</taxon>
        <taxon>Gordonia</taxon>
    </lineage>
</organism>
<comment type="caution">
    <text evidence="2">The sequence shown here is derived from an EMBL/GenBank/DDBJ whole genome shotgun (WGS) entry which is preliminary data.</text>
</comment>
<evidence type="ECO:0000313" key="3">
    <source>
        <dbReference type="Proteomes" id="UP000035065"/>
    </source>
</evidence>
<name>F1YFG1_9ACTN</name>
<proteinExistence type="predicted"/>
<dbReference type="AlphaFoldDB" id="F1YFG1"/>
<evidence type="ECO:0000259" key="1">
    <source>
        <dbReference type="Pfam" id="PF04480"/>
    </source>
</evidence>
<feature type="domain" description="DUF559" evidence="1">
    <location>
        <begin position="205"/>
        <end position="262"/>
    </location>
</feature>
<dbReference type="InterPro" id="IPR011335">
    <property type="entry name" value="Restrct_endonuc-II-like"/>
</dbReference>